<sequence length="12" mass="1230">RLCADALLVLGS</sequence>
<dbReference type="EMBL" id="LXQA010645873">
    <property type="protein sequence ID" value="MCI63917.1"/>
    <property type="molecule type" value="Genomic_DNA"/>
</dbReference>
<dbReference type="Proteomes" id="UP000265520">
    <property type="component" value="Unassembled WGS sequence"/>
</dbReference>
<protein>
    <submittedName>
        <fullName evidence="1">Uncharacterized protein</fullName>
    </submittedName>
</protein>
<accession>A0A392TU00</accession>
<feature type="non-terminal residue" evidence="1">
    <location>
        <position position="1"/>
    </location>
</feature>
<organism evidence="1 2">
    <name type="scientific">Trifolium medium</name>
    <dbReference type="NCBI Taxonomy" id="97028"/>
    <lineage>
        <taxon>Eukaryota</taxon>
        <taxon>Viridiplantae</taxon>
        <taxon>Streptophyta</taxon>
        <taxon>Embryophyta</taxon>
        <taxon>Tracheophyta</taxon>
        <taxon>Spermatophyta</taxon>
        <taxon>Magnoliopsida</taxon>
        <taxon>eudicotyledons</taxon>
        <taxon>Gunneridae</taxon>
        <taxon>Pentapetalae</taxon>
        <taxon>rosids</taxon>
        <taxon>fabids</taxon>
        <taxon>Fabales</taxon>
        <taxon>Fabaceae</taxon>
        <taxon>Papilionoideae</taxon>
        <taxon>50 kb inversion clade</taxon>
        <taxon>NPAAA clade</taxon>
        <taxon>Hologalegina</taxon>
        <taxon>IRL clade</taxon>
        <taxon>Trifolieae</taxon>
        <taxon>Trifolium</taxon>
    </lineage>
</organism>
<evidence type="ECO:0000313" key="2">
    <source>
        <dbReference type="Proteomes" id="UP000265520"/>
    </source>
</evidence>
<name>A0A392TU00_9FABA</name>
<comment type="caution">
    <text evidence="1">The sequence shown here is derived from an EMBL/GenBank/DDBJ whole genome shotgun (WGS) entry which is preliminary data.</text>
</comment>
<reference evidence="1 2" key="1">
    <citation type="journal article" date="2018" name="Front. Plant Sci.">
        <title>Red Clover (Trifolium pratense) and Zigzag Clover (T. medium) - A Picture of Genomic Similarities and Differences.</title>
        <authorList>
            <person name="Dluhosova J."/>
            <person name="Istvanek J."/>
            <person name="Nedelnik J."/>
            <person name="Repkova J."/>
        </authorList>
    </citation>
    <scope>NUCLEOTIDE SEQUENCE [LARGE SCALE GENOMIC DNA]</scope>
    <source>
        <strain evidence="2">cv. 10/8</strain>
        <tissue evidence="1">Leaf</tissue>
    </source>
</reference>
<keyword evidence="2" id="KW-1185">Reference proteome</keyword>
<proteinExistence type="predicted"/>
<evidence type="ECO:0000313" key="1">
    <source>
        <dbReference type="EMBL" id="MCI63917.1"/>
    </source>
</evidence>